<proteinExistence type="predicted"/>
<keyword evidence="3" id="KW-1185">Reference proteome</keyword>
<feature type="region of interest" description="Disordered" evidence="1">
    <location>
        <begin position="143"/>
        <end position="180"/>
    </location>
</feature>
<sequence length="573" mass="63622">MVKRFKNKTQDVLTEGSECNGSSGVEGRLKFTKSLSLSAHSLRSRFAESGNKKSNKFSGSLSPSQQSYSSSPIFTSPPSRCCNTLHHTQPVRKTFKTIQQLEAQKQERKRELNIRRTLHRIPGTNKTYWKYNINNSAIVAQSTKFPRQQQQPNNSRASDLESNTSDEVDPEETQSLESYGKSKTVCPVQLQENYEGVNAETQSCSVPLVNDSVEMLSLMLTAASTAVNTTGEKPPDVAPTAGGFVRNFPKYLSLTRYPVNANTNTITTTCISDQNNEETVAYEAFHQTLSRRKSFSGERQRDNSLLRDSTSHVNDMIIGREMPALYTSAVSQQNRALLKSSSADIPNYTDFTINVHNKTGSTAGVDVTLTSPTIIANPSVTNLKPNKSYHNNKLPFLPASDTATTTTIATKLQALQPAPMISGNFNDCSLINDSFNSCCSDDLFASNAINGQKQHRMHAGFHCSENYTTTANISGPSDSQNPSKHHSIDDELEQHIKHCSCSCNHMGYGNSMDYQIPPILFSVIQRVINLCDFVLKDLTEDTREHLLGIDRIKYYYCLNPTTVLRSKLCALFK</sequence>
<protein>
    <submittedName>
        <fullName evidence="2">Uncharacterized protein</fullName>
    </submittedName>
</protein>
<dbReference type="AlphaFoldDB" id="A0A1B0A6Q8"/>
<name>A0A1B0A6Q8_GLOPL</name>
<organism evidence="2 3">
    <name type="scientific">Glossina pallidipes</name>
    <name type="common">Tsetse fly</name>
    <dbReference type="NCBI Taxonomy" id="7398"/>
    <lineage>
        <taxon>Eukaryota</taxon>
        <taxon>Metazoa</taxon>
        <taxon>Ecdysozoa</taxon>
        <taxon>Arthropoda</taxon>
        <taxon>Hexapoda</taxon>
        <taxon>Insecta</taxon>
        <taxon>Pterygota</taxon>
        <taxon>Neoptera</taxon>
        <taxon>Endopterygota</taxon>
        <taxon>Diptera</taxon>
        <taxon>Brachycera</taxon>
        <taxon>Muscomorpha</taxon>
        <taxon>Hippoboscoidea</taxon>
        <taxon>Glossinidae</taxon>
        <taxon>Glossina</taxon>
    </lineage>
</organism>
<feature type="region of interest" description="Disordered" evidence="1">
    <location>
        <begin position="1"/>
        <end position="25"/>
    </location>
</feature>
<feature type="compositionally biased region" description="Polar residues" evidence="1">
    <location>
        <begin position="143"/>
        <end position="163"/>
    </location>
</feature>
<dbReference type="Proteomes" id="UP000092445">
    <property type="component" value="Unassembled WGS sequence"/>
</dbReference>
<evidence type="ECO:0000313" key="2">
    <source>
        <dbReference type="EnsemblMetazoa" id="GPAI036021-PA"/>
    </source>
</evidence>
<reference evidence="2" key="2">
    <citation type="submission" date="2020-05" db="UniProtKB">
        <authorList>
            <consortium name="EnsemblMetazoa"/>
        </authorList>
    </citation>
    <scope>IDENTIFICATION</scope>
    <source>
        <strain evidence="2">IAEA</strain>
    </source>
</reference>
<dbReference type="VEuPathDB" id="VectorBase:GPAI036021"/>
<feature type="compositionally biased region" description="Acidic residues" evidence="1">
    <location>
        <begin position="164"/>
        <end position="174"/>
    </location>
</feature>
<feature type="region of interest" description="Disordered" evidence="1">
    <location>
        <begin position="46"/>
        <end position="75"/>
    </location>
</feature>
<feature type="compositionally biased region" description="Low complexity" evidence="1">
    <location>
        <begin position="56"/>
        <end position="75"/>
    </location>
</feature>
<dbReference type="EnsemblMetazoa" id="GPAI036021-RA">
    <property type="protein sequence ID" value="GPAI036021-PA"/>
    <property type="gene ID" value="GPAI036021"/>
</dbReference>
<dbReference type="STRING" id="7398.A0A1B0A6Q8"/>
<evidence type="ECO:0000256" key="1">
    <source>
        <dbReference type="SAM" id="MobiDB-lite"/>
    </source>
</evidence>
<evidence type="ECO:0000313" key="3">
    <source>
        <dbReference type="Proteomes" id="UP000092445"/>
    </source>
</evidence>
<reference evidence="3" key="1">
    <citation type="submission" date="2014-03" db="EMBL/GenBank/DDBJ databases">
        <authorList>
            <person name="Aksoy S."/>
            <person name="Warren W."/>
            <person name="Wilson R.K."/>
        </authorList>
    </citation>
    <scope>NUCLEOTIDE SEQUENCE [LARGE SCALE GENOMIC DNA]</scope>
    <source>
        <strain evidence="3">IAEA</strain>
    </source>
</reference>
<accession>A0A1B0A6Q8</accession>